<feature type="domain" description="Choice-of-anchor I" evidence="2">
    <location>
        <begin position="64"/>
        <end position="339"/>
    </location>
</feature>
<dbReference type="InterPro" id="IPR052956">
    <property type="entry name" value="Mesenchyme-surface_protein"/>
</dbReference>
<feature type="chain" id="PRO_5041661388" evidence="1">
    <location>
        <begin position="19"/>
        <end position="623"/>
    </location>
</feature>
<evidence type="ECO:0000313" key="3">
    <source>
        <dbReference type="EMBL" id="PCC99040.1"/>
    </source>
</evidence>
<name>A0AA91U230_9GAMM</name>
<evidence type="ECO:0000313" key="4">
    <source>
        <dbReference type="EMBL" id="QFY57647.1"/>
    </source>
</evidence>
<dbReference type="Gene3D" id="2.130.10.10">
    <property type="entry name" value="YVTN repeat-like/Quinoprotein amine dehydrogenase"/>
    <property type="match status" value="1"/>
</dbReference>
<evidence type="ECO:0000313" key="6">
    <source>
        <dbReference type="Proteomes" id="UP000344571"/>
    </source>
</evidence>
<dbReference type="Proteomes" id="UP000344571">
    <property type="component" value="Chromosome"/>
</dbReference>
<dbReference type="InterPro" id="IPR055188">
    <property type="entry name" value="Choice_anch_I"/>
</dbReference>
<organism evidence="3 5">
    <name type="scientific">Halopseudomonas pelagia</name>
    <dbReference type="NCBI Taxonomy" id="553151"/>
    <lineage>
        <taxon>Bacteria</taxon>
        <taxon>Pseudomonadati</taxon>
        <taxon>Pseudomonadota</taxon>
        <taxon>Gammaproteobacteria</taxon>
        <taxon>Pseudomonadales</taxon>
        <taxon>Pseudomonadaceae</taxon>
        <taxon>Halopseudomonas</taxon>
    </lineage>
</organism>
<evidence type="ECO:0000256" key="1">
    <source>
        <dbReference type="SAM" id="SignalP"/>
    </source>
</evidence>
<accession>A0AA91U230</accession>
<dbReference type="EMBL" id="CP033116">
    <property type="protein sequence ID" value="QFY57647.1"/>
    <property type="molecule type" value="Genomic_DNA"/>
</dbReference>
<gene>
    <name evidence="3" type="ORF">CO192_12495</name>
    <name evidence="4" type="ORF">EAO82_15500</name>
</gene>
<feature type="signal peptide" evidence="1">
    <location>
        <begin position="1"/>
        <end position="18"/>
    </location>
</feature>
<dbReference type="RefSeq" id="WP_096346919.1">
    <property type="nucleotide sequence ID" value="NZ_CP033116.1"/>
</dbReference>
<keyword evidence="1" id="KW-0732">Signal</keyword>
<dbReference type="EMBL" id="NWMT01000144">
    <property type="protein sequence ID" value="PCC99040.1"/>
    <property type="molecule type" value="Genomic_DNA"/>
</dbReference>
<dbReference type="PANTHER" id="PTHR46928:SF1">
    <property type="entry name" value="MESENCHYME-SPECIFIC CELL SURFACE GLYCOPROTEIN"/>
    <property type="match status" value="1"/>
</dbReference>
<sequence length="623" mass="66092">MKKWMMATSTVALIAALAGCNSGSNDDDDDGAAVPPPVTEPVITPESIALSFQGRYSSNEFGVSAAEIPVYDPENQQIFVVNALNGSVDVLDARDLANPARTGSLTVEDIAAGAVVNSIAYHNGFLAIAIEAANKTDPGFAAIYDATTLQLIDSTQVGALPDMLTFTPNGEYLLVANEGEPSDDYSVDPEGSVSIIALDGGTMGDVRTAGFSAYNTQADALRDAGVRIYGPGASVAQDMEPEYITIATDSSTAWVALQENNALAKINIADAQVTDILPLGFKDYGVAGNGIDASDEDSVLNISTWPGVVGIYHPDAIASYNLEGSTYIVTANEGDARAWGEDNDLYWAGDASQGFVEEFRVKHLVHANGFDRRAGDDLPPQLRELGAGALLNPDVFGYCGASAGEPGDCREDDVLGRLNITWVDGYRKNSDGSPVMFDTTGTENPAGDRLMYDKLYSYGARSFAIWDEDGALVWDSGDQFEQYLASADCFAGSNRDIPCVDYFNTGHDEGDAFDSRSDAKGPEPEGIALGQLGDKTFAFIGLERMGGIMVYDITDPQAPAFEDYFSTREDFLLDPETNLAAVGDLGPEGLYFVPAADSPSGEALLVVGNEVSGTTVIYQIDQL</sequence>
<proteinExistence type="predicted"/>
<dbReference type="InterPro" id="IPR015943">
    <property type="entry name" value="WD40/YVTN_repeat-like_dom_sf"/>
</dbReference>
<dbReference type="Proteomes" id="UP000243750">
    <property type="component" value="Unassembled WGS sequence"/>
</dbReference>
<dbReference type="PROSITE" id="PS51257">
    <property type="entry name" value="PROKAR_LIPOPROTEIN"/>
    <property type="match status" value="1"/>
</dbReference>
<dbReference type="PANTHER" id="PTHR46928">
    <property type="entry name" value="MESENCHYME-SPECIFIC CELL SURFACE GLYCOPROTEIN"/>
    <property type="match status" value="1"/>
</dbReference>
<dbReference type="NCBIfam" id="NF038117">
    <property type="entry name" value="choice_anch_I"/>
    <property type="match status" value="1"/>
</dbReference>
<dbReference type="InterPro" id="IPR011048">
    <property type="entry name" value="Haem_d1_sf"/>
</dbReference>
<keyword evidence="6" id="KW-1185">Reference proteome</keyword>
<evidence type="ECO:0000313" key="5">
    <source>
        <dbReference type="Proteomes" id="UP000243750"/>
    </source>
</evidence>
<protein>
    <submittedName>
        <fullName evidence="3">Alkaline phosphatase</fullName>
    </submittedName>
</protein>
<dbReference type="Pfam" id="PF22494">
    <property type="entry name" value="choice_anch_I"/>
    <property type="match status" value="2"/>
</dbReference>
<dbReference type="AlphaFoldDB" id="A0AA91U230"/>
<evidence type="ECO:0000259" key="2">
    <source>
        <dbReference type="Pfam" id="PF22494"/>
    </source>
</evidence>
<reference evidence="3 5" key="1">
    <citation type="submission" date="2017-09" db="EMBL/GenBank/DDBJ databases">
        <title>Bacterial and phytoplankton interrelationship in Kongsfjorden, an Arctic fjord.</title>
        <authorList>
            <person name="Sinha R."/>
            <person name="Krishnan K."/>
        </authorList>
    </citation>
    <scope>NUCLEOTIDE SEQUENCE [LARGE SCALE GENOMIC DNA]</scope>
    <source>
        <strain evidence="3 5">58</strain>
    </source>
</reference>
<dbReference type="SUPFAM" id="SSF51004">
    <property type="entry name" value="C-terminal (heme d1) domain of cytochrome cd1-nitrite reductase"/>
    <property type="match status" value="1"/>
</dbReference>
<reference evidence="4 6" key="2">
    <citation type="submission" date="2018-10" db="EMBL/GenBank/DDBJ databases">
        <title>Complete genome sequence of Pseudomonas pelagia strain Kongs-67.</title>
        <authorList>
            <person name="Sinha R.K."/>
            <person name="Krishnan K."/>
        </authorList>
    </citation>
    <scope>NUCLEOTIDE SEQUENCE [LARGE SCALE GENOMIC DNA]</scope>
    <source>
        <strain evidence="4 6">Kongs-67</strain>
    </source>
</reference>
<feature type="domain" description="Choice-of-anchor I" evidence="2">
    <location>
        <begin position="441"/>
        <end position="620"/>
    </location>
</feature>